<reference evidence="2" key="1">
    <citation type="submission" date="2022-08" db="UniProtKB">
        <authorList>
            <consortium name="EnsemblMetazoa"/>
        </authorList>
    </citation>
    <scope>IDENTIFICATION</scope>
    <source>
        <strain evidence="2">EBRO</strain>
    </source>
</reference>
<evidence type="ECO:0000256" key="1">
    <source>
        <dbReference type="SAM" id="MobiDB-lite"/>
    </source>
</evidence>
<dbReference type="AlphaFoldDB" id="A0A182J676"/>
<dbReference type="VEuPathDB" id="VectorBase:AATE012126"/>
<name>A0A182J676_ANOAO</name>
<organism evidence="2">
    <name type="scientific">Anopheles atroparvus</name>
    <name type="common">European mosquito</name>
    <dbReference type="NCBI Taxonomy" id="41427"/>
    <lineage>
        <taxon>Eukaryota</taxon>
        <taxon>Metazoa</taxon>
        <taxon>Ecdysozoa</taxon>
        <taxon>Arthropoda</taxon>
        <taxon>Hexapoda</taxon>
        <taxon>Insecta</taxon>
        <taxon>Pterygota</taxon>
        <taxon>Neoptera</taxon>
        <taxon>Endopterygota</taxon>
        <taxon>Diptera</taxon>
        <taxon>Nematocera</taxon>
        <taxon>Culicoidea</taxon>
        <taxon>Culicidae</taxon>
        <taxon>Anophelinae</taxon>
        <taxon>Anopheles</taxon>
    </lineage>
</organism>
<evidence type="ECO:0000313" key="2">
    <source>
        <dbReference type="EnsemblMetazoa" id="AATE012126-PA.1"/>
    </source>
</evidence>
<proteinExistence type="predicted"/>
<feature type="region of interest" description="Disordered" evidence="1">
    <location>
        <begin position="271"/>
        <end position="308"/>
    </location>
</feature>
<dbReference type="EnsemblMetazoa" id="AATE012126-RA">
    <property type="protein sequence ID" value="AATE012126-PA.1"/>
    <property type="gene ID" value="AATE012126"/>
</dbReference>
<feature type="compositionally biased region" description="Low complexity" evidence="1">
    <location>
        <begin position="293"/>
        <end position="308"/>
    </location>
</feature>
<protein>
    <submittedName>
        <fullName evidence="2">Uncharacterized protein</fullName>
    </submittedName>
</protein>
<feature type="region of interest" description="Disordered" evidence="1">
    <location>
        <begin position="189"/>
        <end position="214"/>
    </location>
</feature>
<sequence length="656" mass="72107">MVPSRAGRIARADDQTGLLSWNGMMIQPRVGMVRLNSFGTSSLGVAMRVKKSSSVIEKIAIVTEKSLMNWRTTAGKNSAFLKSFRMTEMMYVPRNSTIDIRKTSDTYSGLSQSAPTSVPLRTVLRPLVHGFRCKRLALRWKASAVHFATGHVNRIVLPDMEHVLDRLVDEDDRDEAGKVFLGEARNVAHEGTRVDRDQNHEDDRYPGADPEAERQNSYTIVSKTSTGPVEPRMVSGWPEKNPYPMPHTNPDTSDSIAAILFPVAVPSSPPNVMIGERQAKPPKSRPVRERPASSRCRCSSSSSSTSSLGFFSGGRLRTSCEGMAAGGSIRIEGSHSPGGSTVTASRNSSMPASRCSRFFARYATSWNISSDISVAMARPISWKLPWLPGGPSRMKMNLCECDGDGPISLMRVCLMSHLQTIIYKRIPHFTSSEPEPPSPELAFRGIDTLLGLWLMCSPCVASDEWFLPMSASERISGRRLFLLPNSCWCLWRFSSASITFSRASTGSMPELTMFSHASSAICSRLVASMSSITVPFSSRLRSSNSECSESVATCGFDHRLPPSSTSSSNFTQRAVSFQAISSPSFTSSSISEKSGCDSCCPPSSPTSPPRMNCTLCAGRSDSDPALFLSPFSRLDWWCLWRRRCECRRDEPVWMVG</sequence>
<accession>A0A182J676</accession>